<dbReference type="InterPro" id="IPR020846">
    <property type="entry name" value="MFS_dom"/>
</dbReference>
<dbReference type="PANTHER" id="PTHR23508:SF10">
    <property type="entry name" value="CARBOXYLIC ACID TRANSPORTER PROTEIN HOMOLOG"/>
    <property type="match status" value="1"/>
</dbReference>
<dbReference type="InterPro" id="IPR005828">
    <property type="entry name" value="MFS_sugar_transport-like"/>
</dbReference>
<protein>
    <submittedName>
        <fullName evidence="8">Metabolite transport protein GIT1</fullName>
    </submittedName>
</protein>
<evidence type="ECO:0000313" key="9">
    <source>
        <dbReference type="Proteomes" id="UP000245771"/>
    </source>
</evidence>
<evidence type="ECO:0000256" key="4">
    <source>
        <dbReference type="ARBA" id="ARBA00023136"/>
    </source>
</evidence>
<evidence type="ECO:0000259" key="7">
    <source>
        <dbReference type="PROSITE" id="PS50850"/>
    </source>
</evidence>
<feature type="compositionally biased region" description="Polar residues" evidence="5">
    <location>
        <begin position="503"/>
        <end position="514"/>
    </location>
</feature>
<accession>A0A316V594</accession>
<evidence type="ECO:0000313" key="8">
    <source>
        <dbReference type="EMBL" id="PWN31393.1"/>
    </source>
</evidence>
<dbReference type="SUPFAM" id="SSF103473">
    <property type="entry name" value="MFS general substrate transporter"/>
    <property type="match status" value="1"/>
</dbReference>
<keyword evidence="3 6" id="KW-1133">Transmembrane helix</keyword>
<feature type="transmembrane region" description="Helical" evidence="6">
    <location>
        <begin position="331"/>
        <end position="353"/>
    </location>
</feature>
<dbReference type="GO" id="GO:0005886">
    <property type="term" value="C:plasma membrane"/>
    <property type="evidence" value="ECO:0007669"/>
    <property type="project" value="TreeGrafter"/>
</dbReference>
<dbReference type="EMBL" id="KZ819609">
    <property type="protein sequence ID" value="PWN31393.1"/>
    <property type="molecule type" value="Genomic_DNA"/>
</dbReference>
<keyword evidence="2 6" id="KW-0812">Transmembrane</keyword>
<evidence type="ECO:0000256" key="2">
    <source>
        <dbReference type="ARBA" id="ARBA00022692"/>
    </source>
</evidence>
<feature type="domain" description="Major facilitator superfamily (MFS) profile" evidence="7">
    <location>
        <begin position="58"/>
        <end position="476"/>
    </location>
</feature>
<dbReference type="Pfam" id="PF00083">
    <property type="entry name" value="Sugar_tr"/>
    <property type="match status" value="1"/>
</dbReference>
<evidence type="ECO:0000256" key="3">
    <source>
        <dbReference type="ARBA" id="ARBA00022989"/>
    </source>
</evidence>
<comment type="subcellular location">
    <subcellularLocation>
        <location evidence="1">Membrane</location>
        <topology evidence="1">Multi-pass membrane protein</topology>
    </subcellularLocation>
</comment>
<keyword evidence="9" id="KW-1185">Reference proteome</keyword>
<dbReference type="GeneID" id="37021982"/>
<feature type="transmembrane region" description="Helical" evidence="6">
    <location>
        <begin position="240"/>
        <end position="261"/>
    </location>
</feature>
<evidence type="ECO:0000256" key="6">
    <source>
        <dbReference type="SAM" id="Phobius"/>
    </source>
</evidence>
<dbReference type="GO" id="GO:0046943">
    <property type="term" value="F:carboxylic acid transmembrane transporter activity"/>
    <property type="evidence" value="ECO:0007669"/>
    <property type="project" value="TreeGrafter"/>
</dbReference>
<feature type="compositionally biased region" description="Basic and acidic residues" evidence="5">
    <location>
        <begin position="518"/>
        <end position="531"/>
    </location>
</feature>
<evidence type="ECO:0000256" key="1">
    <source>
        <dbReference type="ARBA" id="ARBA00004141"/>
    </source>
</evidence>
<feature type="transmembrane region" description="Helical" evidence="6">
    <location>
        <begin position="452"/>
        <end position="472"/>
    </location>
</feature>
<dbReference type="PANTHER" id="PTHR23508">
    <property type="entry name" value="CARBOXYLIC ACID TRANSPORTER PROTEIN HOMOLOG"/>
    <property type="match status" value="1"/>
</dbReference>
<feature type="transmembrane region" description="Helical" evidence="6">
    <location>
        <begin position="360"/>
        <end position="377"/>
    </location>
</feature>
<dbReference type="STRING" id="1280837.A0A316V594"/>
<organism evidence="8 9">
    <name type="scientific">Meira miltonrushii</name>
    <dbReference type="NCBI Taxonomy" id="1280837"/>
    <lineage>
        <taxon>Eukaryota</taxon>
        <taxon>Fungi</taxon>
        <taxon>Dikarya</taxon>
        <taxon>Basidiomycota</taxon>
        <taxon>Ustilaginomycotina</taxon>
        <taxon>Exobasidiomycetes</taxon>
        <taxon>Exobasidiales</taxon>
        <taxon>Brachybasidiaceae</taxon>
        <taxon>Meira</taxon>
    </lineage>
</organism>
<feature type="transmembrane region" description="Helical" evidence="6">
    <location>
        <begin position="197"/>
        <end position="220"/>
    </location>
</feature>
<keyword evidence="4 6" id="KW-0472">Membrane</keyword>
<sequence>MTTLYKEDDVDHINESPGEEKDTFSDKAGVTETQGISKDPETASILKIRKTKHSDAFTILAAGSALISDGYQNNVQTMLNTLFAKRYGSKVYTSAISTRLSNSLLVGCVLGQVIVGLMCDRVGRKSAILTSTLLLAVGSIFATGAVPVDGNLSKLWWWLTIARGATGIGLGGEYPASSTSASEAANERYGRKKRSTIFILCTNLVLSLGGPLAVSYFLIVLSISNYGNTTSALDARRLDIVWRVCYGFGALLPLSVFYFRWRILNSKLYRTSAIRSNVPYWLAIKRYWPRLLGTCFCWFLYDFVSFSNGAFSASVLSTVIHNPTLKRTGEYQLLLGSIALPGAILGAFAVRLLGTRNQMMIGFVGYIVVGLIVGLAWDKLIEIPALFVIFYGLLASVGNFGPGSILGLASSESYPTAIRGTAYGFSAAIGKVGAVVGTEVFKPVQDDLGKKYIFIIAACVGVTGATLAYFTIIDTSKLNLAEEDEKWRQYLLDNGWNGLMGDGTTTEQKASDLTTADVVDRSSGEDSVDDK</sequence>
<feature type="transmembrane region" description="Helical" evidence="6">
    <location>
        <begin position="155"/>
        <end position="176"/>
    </location>
</feature>
<feature type="transmembrane region" description="Helical" evidence="6">
    <location>
        <begin position="383"/>
        <end position="409"/>
    </location>
</feature>
<feature type="transmembrane region" description="Helical" evidence="6">
    <location>
        <begin position="291"/>
        <end position="311"/>
    </location>
</feature>
<proteinExistence type="predicted"/>
<dbReference type="Proteomes" id="UP000245771">
    <property type="component" value="Unassembled WGS sequence"/>
</dbReference>
<dbReference type="InterPro" id="IPR036259">
    <property type="entry name" value="MFS_trans_sf"/>
</dbReference>
<dbReference type="Gene3D" id="1.20.1250.20">
    <property type="entry name" value="MFS general substrate transporter like domains"/>
    <property type="match status" value="1"/>
</dbReference>
<feature type="transmembrane region" description="Helical" evidence="6">
    <location>
        <begin position="126"/>
        <end position="143"/>
    </location>
</feature>
<feature type="region of interest" description="Disordered" evidence="5">
    <location>
        <begin position="1"/>
        <end position="33"/>
    </location>
</feature>
<evidence type="ECO:0000256" key="5">
    <source>
        <dbReference type="SAM" id="MobiDB-lite"/>
    </source>
</evidence>
<feature type="transmembrane region" description="Helical" evidence="6">
    <location>
        <begin position="421"/>
        <end position="440"/>
    </location>
</feature>
<feature type="compositionally biased region" description="Basic and acidic residues" evidence="5">
    <location>
        <begin position="1"/>
        <end position="25"/>
    </location>
</feature>
<name>A0A316V594_9BASI</name>
<dbReference type="InParanoid" id="A0A316V594"/>
<feature type="region of interest" description="Disordered" evidence="5">
    <location>
        <begin position="503"/>
        <end position="531"/>
    </location>
</feature>
<dbReference type="AlphaFoldDB" id="A0A316V594"/>
<dbReference type="RefSeq" id="XP_025351695.1">
    <property type="nucleotide sequence ID" value="XM_025500201.1"/>
</dbReference>
<dbReference type="PROSITE" id="PS50850">
    <property type="entry name" value="MFS"/>
    <property type="match status" value="1"/>
</dbReference>
<reference evidence="8 9" key="1">
    <citation type="journal article" date="2018" name="Mol. Biol. Evol.">
        <title>Broad Genomic Sampling Reveals a Smut Pathogenic Ancestry of the Fungal Clade Ustilaginomycotina.</title>
        <authorList>
            <person name="Kijpornyongpan T."/>
            <person name="Mondo S.J."/>
            <person name="Barry K."/>
            <person name="Sandor L."/>
            <person name="Lee J."/>
            <person name="Lipzen A."/>
            <person name="Pangilinan J."/>
            <person name="LaButti K."/>
            <person name="Hainaut M."/>
            <person name="Henrissat B."/>
            <person name="Grigoriev I.V."/>
            <person name="Spatafora J.W."/>
            <person name="Aime M.C."/>
        </authorList>
    </citation>
    <scope>NUCLEOTIDE SEQUENCE [LARGE SCALE GENOMIC DNA]</scope>
    <source>
        <strain evidence="8 9">MCA 3882</strain>
    </source>
</reference>
<gene>
    <name evidence="8" type="ORF">FA14DRAFT_169351</name>
</gene>
<dbReference type="OrthoDB" id="2153661at2759"/>